<proteinExistence type="predicted"/>
<feature type="region of interest" description="Disordered" evidence="1">
    <location>
        <begin position="207"/>
        <end position="226"/>
    </location>
</feature>
<reference evidence="2" key="1">
    <citation type="submission" date="2021-05" db="EMBL/GenBank/DDBJ databases">
        <title>Complete genome sequence of the cellulolytic planctomycete Telmatocola sphagniphila SP2T and characterization of the first cellulase from planctomycetes.</title>
        <authorList>
            <person name="Rakitin A.L."/>
            <person name="Beletsky A.V."/>
            <person name="Naumoff D.G."/>
            <person name="Kulichevskaya I.S."/>
            <person name="Mardanov A.V."/>
            <person name="Ravin N.V."/>
            <person name="Dedysh S.N."/>
        </authorList>
    </citation>
    <scope>NUCLEOTIDE SEQUENCE</scope>
    <source>
        <strain evidence="2">SP2T</strain>
    </source>
</reference>
<dbReference type="AlphaFoldDB" id="A0A8E6BAS6"/>
<sequence>MEWDDFSPPPNPNNDQQMDALRKGLGRAMNWALTGRLENEILLNACLENHVFDTMCEPSRSSWLWELLEATSSTGHFRNPILRALENPTDARAVIQLSELAKFYAKGGDDEFRTSLYRIVEQKPFSSDSHLGEKELLDVEGEKGFLFLTRLRGIEYATRDWEWKDRYFVEDAVDRFGEKRVETLLEESSDENIIRFRAIWKQTPEQKALVPSQSAPQNPIRMNKLV</sequence>
<organism evidence="2 3">
    <name type="scientific">Telmatocola sphagniphila</name>
    <dbReference type="NCBI Taxonomy" id="1123043"/>
    <lineage>
        <taxon>Bacteria</taxon>
        <taxon>Pseudomonadati</taxon>
        <taxon>Planctomycetota</taxon>
        <taxon>Planctomycetia</taxon>
        <taxon>Gemmatales</taxon>
        <taxon>Gemmataceae</taxon>
    </lineage>
</organism>
<gene>
    <name evidence="2" type="ORF">KIH39_11975</name>
</gene>
<evidence type="ECO:0000256" key="1">
    <source>
        <dbReference type="SAM" id="MobiDB-lite"/>
    </source>
</evidence>
<evidence type="ECO:0000313" key="3">
    <source>
        <dbReference type="Proteomes" id="UP000676194"/>
    </source>
</evidence>
<name>A0A8E6BAS6_9BACT</name>
<dbReference type="EMBL" id="CP074694">
    <property type="protein sequence ID" value="QVL34589.1"/>
    <property type="molecule type" value="Genomic_DNA"/>
</dbReference>
<dbReference type="RefSeq" id="WP_213499722.1">
    <property type="nucleotide sequence ID" value="NZ_CP074694.1"/>
</dbReference>
<dbReference type="Proteomes" id="UP000676194">
    <property type="component" value="Chromosome"/>
</dbReference>
<protein>
    <submittedName>
        <fullName evidence="2">Uncharacterized protein</fullName>
    </submittedName>
</protein>
<keyword evidence="3" id="KW-1185">Reference proteome</keyword>
<evidence type="ECO:0000313" key="2">
    <source>
        <dbReference type="EMBL" id="QVL34589.1"/>
    </source>
</evidence>
<dbReference type="KEGG" id="tsph:KIH39_11975"/>
<accession>A0A8E6BAS6</accession>